<evidence type="ECO:0000313" key="2">
    <source>
        <dbReference type="EMBL" id="KCV73042.1"/>
    </source>
</evidence>
<organism evidence="2">
    <name type="scientific">Fonticula alba</name>
    <name type="common">Slime mold</name>
    <dbReference type="NCBI Taxonomy" id="691883"/>
    <lineage>
        <taxon>Eukaryota</taxon>
        <taxon>Rotosphaerida</taxon>
        <taxon>Fonticulaceae</taxon>
        <taxon>Fonticula</taxon>
    </lineage>
</organism>
<reference evidence="2" key="1">
    <citation type="submission" date="2013-04" db="EMBL/GenBank/DDBJ databases">
        <title>The Genome Sequence of Fonticula alba ATCC 38817.</title>
        <authorList>
            <consortium name="The Broad Institute Genomics Platform"/>
            <person name="Russ C."/>
            <person name="Cuomo C."/>
            <person name="Burger G."/>
            <person name="Gray M.W."/>
            <person name="Holland P.W.H."/>
            <person name="King N."/>
            <person name="Lang F.B.F."/>
            <person name="Roger A.J."/>
            <person name="Ruiz-Trillo I."/>
            <person name="Brown M."/>
            <person name="Walker B."/>
            <person name="Young S."/>
            <person name="Zeng Q."/>
            <person name="Gargeya S."/>
            <person name="Fitzgerald M."/>
            <person name="Haas B."/>
            <person name="Abouelleil A."/>
            <person name="Allen A.W."/>
            <person name="Alvarado L."/>
            <person name="Arachchi H.M."/>
            <person name="Berlin A.M."/>
            <person name="Chapman S.B."/>
            <person name="Gainer-Dewar J."/>
            <person name="Goldberg J."/>
            <person name="Griggs A."/>
            <person name="Gujja S."/>
            <person name="Hansen M."/>
            <person name="Howarth C."/>
            <person name="Imamovic A."/>
            <person name="Ireland A."/>
            <person name="Larimer J."/>
            <person name="McCowan C."/>
            <person name="Murphy C."/>
            <person name="Pearson M."/>
            <person name="Poon T.W."/>
            <person name="Priest M."/>
            <person name="Roberts A."/>
            <person name="Saif S."/>
            <person name="Shea T."/>
            <person name="Sisk P."/>
            <person name="Sykes S."/>
            <person name="Wortman J."/>
            <person name="Nusbaum C."/>
            <person name="Birren B."/>
        </authorList>
    </citation>
    <scope>NUCLEOTIDE SEQUENCE [LARGE SCALE GENOMIC DNA]</scope>
    <source>
        <strain evidence="2">ATCC 38817</strain>
    </source>
</reference>
<dbReference type="InterPro" id="IPR000219">
    <property type="entry name" value="DH_dom"/>
</dbReference>
<gene>
    <name evidence="2" type="ORF">H696_00590</name>
</gene>
<dbReference type="PROSITE" id="PS50010">
    <property type="entry name" value="DH_2"/>
    <property type="match status" value="1"/>
</dbReference>
<sequence length="368" mass="38746">MVLAMPFQRLPRYEMLLAKFDKYASRLPGFRPEEGRAATQALKSCIQRVDRNIIREVTDRCSRIQHLVETMPGECPVLLSTSELSGSVLDVIEAGPHAGALTSGMATLAALINPAARLLREGFVQVKRIIEPRKSLLSPLRSGTYYLLVFEKIAIFAKATDISAKQTTGRPVGGGSLRLVAALPASLVTGVGQKPDRPTLCVTYGRLTGLSRSPSRNEDLSSELYPTAGRLASATSYASLAEAACSGSSRAEADAGSYAAPLNPNGPTLRASSSSGTLLNLIEAVSSSIVPSAGAAGQSPGHARSLSPSASVAGLSRSNSLSRSLSVLGLATPAQSEIQLKAPKTVSNPMSIVEDWLPTLREFADPVY</sequence>
<dbReference type="GeneID" id="20525315"/>
<evidence type="ECO:0000259" key="1">
    <source>
        <dbReference type="PROSITE" id="PS50010"/>
    </source>
</evidence>
<dbReference type="AlphaFoldDB" id="A0A058ZHR6"/>
<dbReference type="GO" id="GO:0005085">
    <property type="term" value="F:guanyl-nucleotide exchange factor activity"/>
    <property type="evidence" value="ECO:0007669"/>
    <property type="project" value="InterPro"/>
</dbReference>
<dbReference type="Proteomes" id="UP000030693">
    <property type="component" value="Unassembled WGS sequence"/>
</dbReference>
<evidence type="ECO:0000313" key="3">
    <source>
        <dbReference type="Proteomes" id="UP000030693"/>
    </source>
</evidence>
<proteinExistence type="predicted"/>
<dbReference type="RefSeq" id="XP_009492743.1">
    <property type="nucleotide sequence ID" value="XM_009494468.1"/>
</dbReference>
<protein>
    <recommendedName>
        <fullName evidence="1">DH domain-containing protein</fullName>
    </recommendedName>
</protein>
<dbReference type="EMBL" id="KB932201">
    <property type="protein sequence ID" value="KCV73042.1"/>
    <property type="molecule type" value="Genomic_DNA"/>
</dbReference>
<name>A0A058ZHR6_FONAL</name>
<feature type="domain" description="DH" evidence="1">
    <location>
        <begin position="1"/>
        <end position="52"/>
    </location>
</feature>
<accession>A0A058ZHR6</accession>
<keyword evidence="3" id="KW-1185">Reference proteome</keyword>